<reference evidence="8" key="1">
    <citation type="submission" date="2021-12" db="EMBL/GenBank/DDBJ databases">
        <title>Discovery of the Pendulisporaceae a myxobacterial family with distinct sporulation behavior and unique specialized metabolism.</title>
        <authorList>
            <person name="Garcia R."/>
            <person name="Popoff A."/>
            <person name="Bader C.D."/>
            <person name="Loehr J."/>
            <person name="Walesch S."/>
            <person name="Walt C."/>
            <person name="Boldt J."/>
            <person name="Bunk B."/>
            <person name="Haeckl F.J.F.P.J."/>
            <person name="Gunesch A.P."/>
            <person name="Birkelbach J."/>
            <person name="Nuebel U."/>
            <person name="Pietschmann T."/>
            <person name="Bach T."/>
            <person name="Mueller R."/>
        </authorList>
    </citation>
    <scope>NUCLEOTIDE SEQUENCE</scope>
    <source>
        <strain evidence="8">MSr11367</strain>
    </source>
</reference>
<evidence type="ECO:0000256" key="2">
    <source>
        <dbReference type="ARBA" id="ARBA00007613"/>
    </source>
</evidence>
<dbReference type="InterPro" id="IPR051906">
    <property type="entry name" value="TolC-like"/>
</dbReference>
<evidence type="ECO:0000256" key="7">
    <source>
        <dbReference type="ARBA" id="ARBA00023237"/>
    </source>
</evidence>
<comment type="subcellular location">
    <subcellularLocation>
        <location evidence="1">Cell outer membrane</location>
    </subcellularLocation>
</comment>
<keyword evidence="7" id="KW-0998">Cell outer membrane</keyword>
<keyword evidence="5" id="KW-0812">Transmembrane</keyword>
<keyword evidence="6" id="KW-0472">Membrane</keyword>
<gene>
    <name evidence="8" type="ORF">LVJ94_25990</name>
</gene>
<dbReference type="SUPFAM" id="SSF56954">
    <property type="entry name" value="Outer membrane efflux proteins (OEP)"/>
    <property type="match status" value="1"/>
</dbReference>
<evidence type="ECO:0000256" key="6">
    <source>
        <dbReference type="ARBA" id="ARBA00023136"/>
    </source>
</evidence>
<organism evidence="8 9">
    <name type="scientific">Pendulispora rubella</name>
    <dbReference type="NCBI Taxonomy" id="2741070"/>
    <lineage>
        <taxon>Bacteria</taxon>
        <taxon>Pseudomonadati</taxon>
        <taxon>Myxococcota</taxon>
        <taxon>Myxococcia</taxon>
        <taxon>Myxococcales</taxon>
        <taxon>Sorangiineae</taxon>
        <taxon>Pendulisporaceae</taxon>
        <taxon>Pendulispora</taxon>
    </lineage>
</organism>
<dbReference type="RefSeq" id="WP_394840331.1">
    <property type="nucleotide sequence ID" value="NZ_CP089929.1"/>
</dbReference>
<keyword evidence="4" id="KW-1134">Transmembrane beta strand</keyword>
<evidence type="ECO:0000313" key="8">
    <source>
        <dbReference type="EMBL" id="WXB10658.1"/>
    </source>
</evidence>
<keyword evidence="9" id="KW-1185">Reference proteome</keyword>
<dbReference type="Proteomes" id="UP001374803">
    <property type="component" value="Chromosome"/>
</dbReference>
<proteinExistence type="inferred from homology"/>
<dbReference type="Pfam" id="PF02321">
    <property type="entry name" value="OEP"/>
    <property type="match status" value="2"/>
</dbReference>
<dbReference type="EMBL" id="CP089983">
    <property type="protein sequence ID" value="WXB10658.1"/>
    <property type="molecule type" value="Genomic_DNA"/>
</dbReference>
<dbReference type="Gene3D" id="1.20.1600.10">
    <property type="entry name" value="Outer membrane efflux proteins (OEP)"/>
    <property type="match status" value="1"/>
</dbReference>
<dbReference type="InterPro" id="IPR003423">
    <property type="entry name" value="OMP_efflux"/>
</dbReference>
<name>A0ABZ2LI79_9BACT</name>
<accession>A0ABZ2LI79</accession>
<evidence type="ECO:0000313" key="9">
    <source>
        <dbReference type="Proteomes" id="UP001374803"/>
    </source>
</evidence>
<evidence type="ECO:0000256" key="3">
    <source>
        <dbReference type="ARBA" id="ARBA00022448"/>
    </source>
</evidence>
<evidence type="ECO:0000256" key="4">
    <source>
        <dbReference type="ARBA" id="ARBA00022452"/>
    </source>
</evidence>
<evidence type="ECO:0000256" key="1">
    <source>
        <dbReference type="ARBA" id="ARBA00004442"/>
    </source>
</evidence>
<comment type="similarity">
    <text evidence="2">Belongs to the outer membrane factor (OMF) (TC 1.B.17) family.</text>
</comment>
<protein>
    <submittedName>
        <fullName evidence="8">TolC family protein</fullName>
    </submittedName>
</protein>
<evidence type="ECO:0000256" key="5">
    <source>
        <dbReference type="ARBA" id="ARBA00022692"/>
    </source>
</evidence>
<keyword evidence="3" id="KW-0813">Transport</keyword>
<sequence length="480" mass="51808">MTSFQRIQRVIAQRSFTLNMTPSPWFVVLPASIALVAFALTVTRSACADGTKLRPYSLGECLRLAEKNHPAIDAARARLASMRAQIDEARAAPWSFVNLSSRFGGVPNRPSDKKPEEPSTLADGIGPFLQLGVNATVPLYTFGKIASAKRAAEAQARLGEWDVEKEKLQVRTDVRRAFFGVALARDMLQLASDALMKLNEAIGSIVAKLESGDTSVENADRLRLEVSRDELLARVADAKRGETAGLAALRFYTGVQSGFDVPDEPLAPPPTPLGPVIRYLVAARLNRPDVNRARAGAVARDAQVDIARANLFPNIGLGMLFDYAIAPNVKSSPSGREFNPNGAANHLQFGAALGLEWSLDFATKAARLQQAKSNLAEAYALERLALGGVATEVEVAHAAAVEANERAERWERAVHRAKGWIVEVENAIDLGTKDGRALLEPLRILISARANYNQGLMDQNMTRTELARVSGADEVGSAAP</sequence>
<dbReference type="PANTHER" id="PTHR30026">
    <property type="entry name" value="OUTER MEMBRANE PROTEIN TOLC"/>
    <property type="match status" value="1"/>
</dbReference>
<dbReference type="PANTHER" id="PTHR30026:SF13">
    <property type="entry name" value="MEMBRANE EFFLUX PROTEIN, PUTATIVE-RELATED"/>
    <property type="match status" value="1"/>
</dbReference>